<comment type="caution">
    <text evidence="1">The sequence shown here is derived from an EMBL/GenBank/DDBJ whole genome shotgun (WGS) entry which is preliminary data.</text>
</comment>
<dbReference type="EMBL" id="VFOR01000002">
    <property type="protein sequence ID" value="TQL57954.1"/>
    <property type="molecule type" value="Genomic_DNA"/>
</dbReference>
<proteinExistence type="predicted"/>
<protein>
    <submittedName>
        <fullName evidence="1">Uncharacterized protein</fullName>
    </submittedName>
</protein>
<sequence>MGVDDIDDVGLGWGRWITGAFAVHDVPAHHYSILREPALDHVVPMIDEALRVHGGESRAQY</sequence>
<dbReference type="AlphaFoldDB" id="A0A542ZC94"/>
<gene>
    <name evidence="1" type="ORF">FB460_1802</name>
</gene>
<accession>A0A542ZC94</accession>
<organism evidence="1 2">
    <name type="scientific">Propioniferax innocua</name>
    <dbReference type="NCBI Taxonomy" id="1753"/>
    <lineage>
        <taxon>Bacteria</taxon>
        <taxon>Bacillati</taxon>
        <taxon>Actinomycetota</taxon>
        <taxon>Actinomycetes</taxon>
        <taxon>Propionibacteriales</taxon>
        <taxon>Propionibacteriaceae</taxon>
        <taxon>Propioniferax</taxon>
    </lineage>
</organism>
<dbReference type="InterPro" id="IPR029058">
    <property type="entry name" value="AB_hydrolase_fold"/>
</dbReference>
<dbReference type="Gene3D" id="3.40.50.1820">
    <property type="entry name" value="alpha/beta hydrolase"/>
    <property type="match status" value="1"/>
</dbReference>
<dbReference type="SUPFAM" id="SSF53474">
    <property type="entry name" value="alpha/beta-Hydrolases"/>
    <property type="match status" value="1"/>
</dbReference>
<keyword evidence="2" id="KW-1185">Reference proteome</keyword>
<name>A0A542ZC94_9ACTN</name>
<reference evidence="1 2" key="1">
    <citation type="submission" date="2019-06" db="EMBL/GenBank/DDBJ databases">
        <title>Sequencing the genomes of 1000 actinobacteria strains.</title>
        <authorList>
            <person name="Klenk H.-P."/>
        </authorList>
    </citation>
    <scope>NUCLEOTIDE SEQUENCE [LARGE SCALE GENOMIC DNA]</scope>
    <source>
        <strain evidence="1 2">DSM 8251</strain>
    </source>
</reference>
<evidence type="ECO:0000313" key="1">
    <source>
        <dbReference type="EMBL" id="TQL57954.1"/>
    </source>
</evidence>
<evidence type="ECO:0000313" key="2">
    <source>
        <dbReference type="Proteomes" id="UP000316196"/>
    </source>
</evidence>
<dbReference type="Proteomes" id="UP000316196">
    <property type="component" value="Unassembled WGS sequence"/>
</dbReference>